<organism evidence="2 3">
    <name type="scientific">Dreissena polymorpha</name>
    <name type="common">Zebra mussel</name>
    <name type="synonym">Mytilus polymorpha</name>
    <dbReference type="NCBI Taxonomy" id="45954"/>
    <lineage>
        <taxon>Eukaryota</taxon>
        <taxon>Metazoa</taxon>
        <taxon>Spiralia</taxon>
        <taxon>Lophotrochozoa</taxon>
        <taxon>Mollusca</taxon>
        <taxon>Bivalvia</taxon>
        <taxon>Autobranchia</taxon>
        <taxon>Heteroconchia</taxon>
        <taxon>Euheterodonta</taxon>
        <taxon>Imparidentia</taxon>
        <taxon>Neoheterodontei</taxon>
        <taxon>Myida</taxon>
        <taxon>Dreissenoidea</taxon>
        <taxon>Dreissenidae</taxon>
        <taxon>Dreissena</taxon>
    </lineage>
</organism>
<feature type="compositionally biased region" description="Basic and acidic residues" evidence="1">
    <location>
        <begin position="29"/>
        <end position="38"/>
    </location>
</feature>
<dbReference type="Proteomes" id="UP000828390">
    <property type="component" value="Unassembled WGS sequence"/>
</dbReference>
<dbReference type="AlphaFoldDB" id="A0A9D4BZI9"/>
<proteinExistence type="predicted"/>
<accession>A0A9D4BZI9</accession>
<keyword evidence="3" id="KW-1185">Reference proteome</keyword>
<dbReference type="EMBL" id="JAIWYP010000014">
    <property type="protein sequence ID" value="KAH3713797.1"/>
    <property type="molecule type" value="Genomic_DNA"/>
</dbReference>
<name>A0A9D4BZI9_DREPO</name>
<feature type="region of interest" description="Disordered" evidence="1">
    <location>
        <begin position="29"/>
        <end position="55"/>
    </location>
</feature>
<evidence type="ECO:0000313" key="2">
    <source>
        <dbReference type="EMBL" id="KAH3713797.1"/>
    </source>
</evidence>
<reference evidence="2" key="2">
    <citation type="submission" date="2020-11" db="EMBL/GenBank/DDBJ databases">
        <authorList>
            <person name="McCartney M.A."/>
            <person name="Auch B."/>
            <person name="Kono T."/>
            <person name="Mallez S."/>
            <person name="Becker A."/>
            <person name="Gohl D.M."/>
            <person name="Silverstein K.A.T."/>
            <person name="Koren S."/>
            <person name="Bechman K.B."/>
            <person name="Herman A."/>
            <person name="Abrahante J.E."/>
            <person name="Garbe J."/>
        </authorList>
    </citation>
    <scope>NUCLEOTIDE SEQUENCE</scope>
    <source>
        <strain evidence="2">Duluth1</strain>
        <tissue evidence="2">Whole animal</tissue>
    </source>
</reference>
<reference evidence="2" key="1">
    <citation type="journal article" date="2019" name="bioRxiv">
        <title>The Genome of the Zebra Mussel, Dreissena polymorpha: A Resource for Invasive Species Research.</title>
        <authorList>
            <person name="McCartney M.A."/>
            <person name="Auch B."/>
            <person name="Kono T."/>
            <person name="Mallez S."/>
            <person name="Zhang Y."/>
            <person name="Obille A."/>
            <person name="Becker A."/>
            <person name="Abrahante J.E."/>
            <person name="Garbe J."/>
            <person name="Badalamenti J.P."/>
            <person name="Herman A."/>
            <person name="Mangelson H."/>
            <person name="Liachko I."/>
            <person name="Sullivan S."/>
            <person name="Sone E.D."/>
            <person name="Koren S."/>
            <person name="Silverstein K.A.T."/>
            <person name="Beckman K.B."/>
            <person name="Gohl D.M."/>
        </authorList>
    </citation>
    <scope>NUCLEOTIDE SEQUENCE</scope>
    <source>
        <strain evidence="2">Duluth1</strain>
        <tissue evidence="2">Whole animal</tissue>
    </source>
</reference>
<sequence length="55" mass="6741">MIARDEYGAYKCEEGQLYDQKNAERLKIQRENHTDTSWKEQQTLKKNRRKNRRPS</sequence>
<comment type="caution">
    <text evidence="2">The sequence shown here is derived from an EMBL/GenBank/DDBJ whole genome shotgun (WGS) entry which is preliminary data.</text>
</comment>
<evidence type="ECO:0000313" key="3">
    <source>
        <dbReference type="Proteomes" id="UP000828390"/>
    </source>
</evidence>
<protein>
    <submittedName>
        <fullName evidence="2">Uncharacterized protein</fullName>
    </submittedName>
</protein>
<gene>
    <name evidence="2" type="ORF">DPMN_073599</name>
</gene>
<evidence type="ECO:0000256" key="1">
    <source>
        <dbReference type="SAM" id="MobiDB-lite"/>
    </source>
</evidence>
<feature type="compositionally biased region" description="Basic residues" evidence="1">
    <location>
        <begin position="45"/>
        <end position="55"/>
    </location>
</feature>